<organism evidence="1 2">
    <name type="scientific">Onchocerca flexuosa</name>
    <dbReference type="NCBI Taxonomy" id="387005"/>
    <lineage>
        <taxon>Eukaryota</taxon>
        <taxon>Metazoa</taxon>
        <taxon>Ecdysozoa</taxon>
        <taxon>Nematoda</taxon>
        <taxon>Chromadorea</taxon>
        <taxon>Rhabditida</taxon>
        <taxon>Spirurina</taxon>
        <taxon>Spiruromorpha</taxon>
        <taxon>Filarioidea</taxon>
        <taxon>Onchocercidae</taxon>
        <taxon>Onchocerca</taxon>
    </lineage>
</organism>
<dbReference type="AlphaFoldDB" id="A0A238BKK3"/>
<accession>A0A238BKK3</accession>
<name>A0A238BKK3_9BILA</name>
<dbReference type="Proteomes" id="UP000242913">
    <property type="component" value="Unassembled WGS sequence"/>
</dbReference>
<gene>
    <name evidence="1" type="ORF">X798_07819</name>
</gene>
<evidence type="ECO:0000313" key="1">
    <source>
        <dbReference type="EMBL" id="OZC05200.1"/>
    </source>
</evidence>
<dbReference type="EMBL" id="KZ271528">
    <property type="protein sequence ID" value="OZC05200.1"/>
    <property type="molecule type" value="Genomic_DNA"/>
</dbReference>
<protein>
    <submittedName>
        <fullName evidence="1">Uncharacterized protein</fullName>
    </submittedName>
</protein>
<sequence>MTYFVIKLNLPFLIGIHAVSQALCHLRMVEFRRLAYSSEKIKQQRSFNSPTHSKIRTLQFSKVY</sequence>
<reference evidence="1 2" key="1">
    <citation type="submission" date="2015-12" db="EMBL/GenBank/DDBJ databases">
        <title>Draft genome of the nematode, Onchocerca flexuosa.</title>
        <authorList>
            <person name="Mitreva M."/>
        </authorList>
    </citation>
    <scope>NUCLEOTIDE SEQUENCE [LARGE SCALE GENOMIC DNA]</scope>
    <source>
        <strain evidence="1">Red Deer</strain>
    </source>
</reference>
<proteinExistence type="predicted"/>
<evidence type="ECO:0000313" key="2">
    <source>
        <dbReference type="Proteomes" id="UP000242913"/>
    </source>
</evidence>
<keyword evidence="2" id="KW-1185">Reference proteome</keyword>